<evidence type="ECO:0000313" key="3">
    <source>
        <dbReference type="Proteomes" id="UP001620626"/>
    </source>
</evidence>
<reference evidence="2 3" key="1">
    <citation type="submission" date="2024-10" db="EMBL/GenBank/DDBJ databases">
        <authorList>
            <person name="Kim D."/>
        </authorList>
    </citation>
    <scope>NUCLEOTIDE SEQUENCE [LARGE SCALE GENOMIC DNA]</scope>
    <source>
        <strain evidence="2">BH-2024</strain>
    </source>
</reference>
<keyword evidence="3" id="KW-1185">Reference proteome</keyword>
<feature type="region of interest" description="Disordered" evidence="1">
    <location>
        <begin position="283"/>
        <end position="308"/>
    </location>
</feature>
<name>A0ABD2JNS0_9BILA</name>
<gene>
    <name evidence="2" type="ORF">niasHT_028139</name>
</gene>
<proteinExistence type="predicted"/>
<dbReference type="EMBL" id="JBICBT010000924">
    <property type="protein sequence ID" value="KAL3092261.1"/>
    <property type="molecule type" value="Genomic_DNA"/>
</dbReference>
<evidence type="ECO:0000256" key="1">
    <source>
        <dbReference type="SAM" id="MobiDB-lite"/>
    </source>
</evidence>
<organism evidence="2 3">
    <name type="scientific">Heterodera trifolii</name>
    <dbReference type="NCBI Taxonomy" id="157864"/>
    <lineage>
        <taxon>Eukaryota</taxon>
        <taxon>Metazoa</taxon>
        <taxon>Ecdysozoa</taxon>
        <taxon>Nematoda</taxon>
        <taxon>Chromadorea</taxon>
        <taxon>Rhabditida</taxon>
        <taxon>Tylenchina</taxon>
        <taxon>Tylenchomorpha</taxon>
        <taxon>Tylenchoidea</taxon>
        <taxon>Heteroderidae</taxon>
        <taxon>Heteroderinae</taxon>
        <taxon>Heterodera</taxon>
    </lineage>
</organism>
<dbReference type="Proteomes" id="UP001620626">
    <property type="component" value="Unassembled WGS sequence"/>
</dbReference>
<dbReference type="AlphaFoldDB" id="A0ABD2JNS0"/>
<feature type="compositionally biased region" description="Low complexity" evidence="1">
    <location>
        <begin position="287"/>
        <end position="300"/>
    </location>
</feature>
<evidence type="ECO:0000313" key="2">
    <source>
        <dbReference type="EMBL" id="KAL3092261.1"/>
    </source>
</evidence>
<accession>A0ABD2JNS0</accession>
<feature type="region of interest" description="Disordered" evidence="1">
    <location>
        <begin position="113"/>
        <end position="165"/>
    </location>
</feature>
<protein>
    <submittedName>
        <fullName evidence="2">Uncharacterized protein</fullName>
    </submittedName>
</protein>
<comment type="caution">
    <text evidence="2">The sequence shown here is derived from an EMBL/GenBank/DDBJ whole genome shotgun (WGS) entry which is preliminary data.</text>
</comment>
<sequence length="308" mass="34072">MHARAAEESINVPILDDGPKAVAPSLRASAGEIAQLETNLYVCWDGKRSSRLQWLTTAFVGQPTDAYSLPKRPRPSLIRHISSKKPIIASQFSGIPTDLYRHNMTRRRATRAWTTAAGGRPTPAIRQSDGGIRGGGGRDRSLISAQQRRNAGGTDRQQMREGKRMDERAKDVWIVRHGIEQGELRAYPRFVNEPASARTRRAARAQREEAEAEQALQELRQREGDGKANYGRCNFFELHQAHFSATPFEDTAAGGFLMPLPPAPHHHVNANHALHASPSMLLPPAMPQHSHQQQPPLLSPVALPANQC</sequence>
<feature type="compositionally biased region" description="Low complexity" evidence="1">
    <location>
        <begin position="113"/>
        <end position="130"/>
    </location>
</feature>